<name>A0A5C6F7W9_9BACT</name>
<accession>A0A5C6F7W9</accession>
<gene>
    <name evidence="1" type="ORF">Poly59_02620</name>
</gene>
<sequence length="160" mass="18334">MTQEMPRRDFGFIAIVALVAVTAAWILLMPWVPAIASATLHRFHLRSSSFVVWAAQFPIPSMYNFANRFEMTDVPPGLIDPILLDPMDGETDKRYVNHFPFRWLTFSNARHRYLRGGRDCWLTIDSSYRGQTLQTRVHAKPDANVPGGFVVIRLPEESSR</sequence>
<dbReference type="OrthoDB" id="277955at2"/>
<dbReference type="RefSeq" id="WP_146532274.1">
    <property type="nucleotide sequence ID" value="NZ_SJPX01000001.1"/>
</dbReference>
<proteinExistence type="predicted"/>
<organism evidence="1 2">
    <name type="scientific">Rubripirellula reticaptiva</name>
    <dbReference type="NCBI Taxonomy" id="2528013"/>
    <lineage>
        <taxon>Bacteria</taxon>
        <taxon>Pseudomonadati</taxon>
        <taxon>Planctomycetota</taxon>
        <taxon>Planctomycetia</taxon>
        <taxon>Pirellulales</taxon>
        <taxon>Pirellulaceae</taxon>
        <taxon>Rubripirellula</taxon>
    </lineage>
</organism>
<protein>
    <submittedName>
        <fullName evidence="1">Uncharacterized protein</fullName>
    </submittedName>
</protein>
<keyword evidence="2" id="KW-1185">Reference proteome</keyword>
<dbReference type="EMBL" id="SJPX01000001">
    <property type="protein sequence ID" value="TWU57355.1"/>
    <property type="molecule type" value="Genomic_DNA"/>
</dbReference>
<dbReference type="AlphaFoldDB" id="A0A5C6F7W9"/>
<reference evidence="1 2" key="1">
    <citation type="submission" date="2019-02" db="EMBL/GenBank/DDBJ databases">
        <title>Deep-cultivation of Planctomycetes and their phenomic and genomic characterization uncovers novel biology.</title>
        <authorList>
            <person name="Wiegand S."/>
            <person name="Jogler M."/>
            <person name="Boedeker C."/>
            <person name="Pinto D."/>
            <person name="Vollmers J."/>
            <person name="Rivas-Marin E."/>
            <person name="Kohn T."/>
            <person name="Peeters S.H."/>
            <person name="Heuer A."/>
            <person name="Rast P."/>
            <person name="Oberbeckmann S."/>
            <person name="Bunk B."/>
            <person name="Jeske O."/>
            <person name="Meyerdierks A."/>
            <person name="Storesund J.E."/>
            <person name="Kallscheuer N."/>
            <person name="Luecker S."/>
            <person name="Lage O.M."/>
            <person name="Pohl T."/>
            <person name="Merkel B.J."/>
            <person name="Hornburger P."/>
            <person name="Mueller R.-W."/>
            <person name="Bruemmer F."/>
            <person name="Labrenz M."/>
            <person name="Spormann A.M."/>
            <person name="Op Den Camp H."/>
            <person name="Overmann J."/>
            <person name="Amann R."/>
            <person name="Jetten M.S.M."/>
            <person name="Mascher T."/>
            <person name="Medema M.H."/>
            <person name="Devos D.P."/>
            <person name="Kaster A.-K."/>
            <person name="Ovreas L."/>
            <person name="Rohde M."/>
            <person name="Galperin M.Y."/>
            <person name="Jogler C."/>
        </authorList>
    </citation>
    <scope>NUCLEOTIDE SEQUENCE [LARGE SCALE GENOMIC DNA]</scope>
    <source>
        <strain evidence="1 2">Poly59</strain>
    </source>
</reference>
<evidence type="ECO:0000313" key="1">
    <source>
        <dbReference type="EMBL" id="TWU57355.1"/>
    </source>
</evidence>
<comment type="caution">
    <text evidence="1">The sequence shown here is derived from an EMBL/GenBank/DDBJ whole genome shotgun (WGS) entry which is preliminary data.</text>
</comment>
<dbReference type="Proteomes" id="UP000317977">
    <property type="component" value="Unassembled WGS sequence"/>
</dbReference>
<evidence type="ECO:0000313" key="2">
    <source>
        <dbReference type="Proteomes" id="UP000317977"/>
    </source>
</evidence>